<comment type="cofactor">
    <cofactor evidence="6">
        <name>Zn(2+)</name>
        <dbReference type="ChEBI" id="CHEBI:29105"/>
    </cofactor>
    <text evidence="6">Binds 1 zinc ion per subunit.</text>
</comment>
<keyword evidence="2 6" id="KW-0479">Metal-binding</keyword>
<comment type="subunit">
    <text evidence="6">Homodimer.</text>
</comment>
<dbReference type="Gene3D" id="3.40.140.10">
    <property type="entry name" value="Cytidine Deaminase, domain 2"/>
    <property type="match status" value="1"/>
</dbReference>
<comment type="function">
    <text evidence="6">Catalyzes the deamination of adenosine to inosine at the wobble position 34 of tRNA(Arg2).</text>
</comment>
<keyword evidence="4 6" id="KW-0862">Zinc</keyword>
<protein>
    <recommendedName>
        <fullName evidence="6">tRNA-specific adenosine deaminase</fullName>
        <ecNumber evidence="6">3.5.4.33</ecNumber>
    </recommendedName>
</protein>
<evidence type="ECO:0000256" key="4">
    <source>
        <dbReference type="ARBA" id="ARBA00022833"/>
    </source>
</evidence>
<feature type="active site" description="Proton donor" evidence="6">
    <location>
        <position position="49"/>
    </location>
</feature>
<dbReference type="PANTHER" id="PTHR11079:SF202">
    <property type="entry name" value="TRNA-SPECIFIC ADENOSINE DEAMINASE"/>
    <property type="match status" value="1"/>
</dbReference>
<dbReference type="InterPro" id="IPR016193">
    <property type="entry name" value="Cytidine_deaminase-like"/>
</dbReference>
<dbReference type="Proteomes" id="UP001500755">
    <property type="component" value="Unassembled WGS sequence"/>
</dbReference>
<reference evidence="9" key="1">
    <citation type="journal article" date="2019" name="Int. J. Syst. Evol. Microbiol.">
        <title>The Global Catalogue of Microorganisms (GCM) 10K type strain sequencing project: providing services to taxonomists for standard genome sequencing and annotation.</title>
        <authorList>
            <consortium name="The Broad Institute Genomics Platform"/>
            <consortium name="The Broad Institute Genome Sequencing Center for Infectious Disease"/>
            <person name="Wu L."/>
            <person name="Ma J."/>
        </authorList>
    </citation>
    <scope>NUCLEOTIDE SEQUENCE [LARGE SCALE GENOMIC DNA]</scope>
    <source>
        <strain evidence="9">JCM 14546</strain>
    </source>
</reference>
<feature type="binding site" evidence="6">
    <location>
        <position position="77"/>
    </location>
    <ligand>
        <name>Zn(2+)</name>
        <dbReference type="ChEBI" id="CHEBI:29105"/>
        <note>catalytic</note>
    </ligand>
</feature>
<comment type="caution">
    <text evidence="8">The sequence shown here is derived from an EMBL/GenBank/DDBJ whole genome shotgun (WGS) entry which is preliminary data.</text>
</comment>
<accession>A0ABP5EIC3</accession>
<gene>
    <name evidence="6 8" type="primary">tadA</name>
    <name evidence="8" type="ORF">GCM10009755_03550</name>
</gene>
<evidence type="ECO:0000256" key="3">
    <source>
        <dbReference type="ARBA" id="ARBA00022801"/>
    </source>
</evidence>
<keyword evidence="1 6" id="KW-0819">tRNA processing</keyword>
<comment type="catalytic activity">
    <reaction evidence="5 6">
        <text>adenosine(34) in tRNA + H2O + H(+) = inosine(34) in tRNA + NH4(+)</text>
        <dbReference type="Rhea" id="RHEA:43168"/>
        <dbReference type="Rhea" id="RHEA-COMP:10373"/>
        <dbReference type="Rhea" id="RHEA-COMP:10374"/>
        <dbReference type="ChEBI" id="CHEBI:15377"/>
        <dbReference type="ChEBI" id="CHEBI:15378"/>
        <dbReference type="ChEBI" id="CHEBI:28938"/>
        <dbReference type="ChEBI" id="CHEBI:74411"/>
        <dbReference type="ChEBI" id="CHEBI:82852"/>
        <dbReference type="EC" id="3.5.4.33"/>
    </reaction>
</comment>
<evidence type="ECO:0000313" key="9">
    <source>
        <dbReference type="Proteomes" id="UP001500755"/>
    </source>
</evidence>
<dbReference type="SUPFAM" id="SSF53927">
    <property type="entry name" value="Cytidine deaminase-like"/>
    <property type="match status" value="1"/>
</dbReference>
<feature type="binding site" evidence="6">
    <location>
        <position position="80"/>
    </location>
    <ligand>
        <name>Zn(2+)</name>
        <dbReference type="ChEBI" id="CHEBI:29105"/>
        <note>catalytic</note>
    </ligand>
</feature>
<dbReference type="CDD" id="cd01285">
    <property type="entry name" value="nucleoside_deaminase"/>
    <property type="match status" value="1"/>
</dbReference>
<dbReference type="InterPro" id="IPR028883">
    <property type="entry name" value="tRNA_aden_deaminase"/>
</dbReference>
<comment type="similarity">
    <text evidence="6">Belongs to the cytidine and deoxycytidylate deaminase family.</text>
</comment>
<dbReference type="EMBL" id="BAAANO010000004">
    <property type="protein sequence ID" value="GAA1999330.1"/>
    <property type="molecule type" value="Genomic_DNA"/>
</dbReference>
<evidence type="ECO:0000256" key="5">
    <source>
        <dbReference type="ARBA" id="ARBA00048045"/>
    </source>
</evidence>
<dbReference type="EC" id="3.5.4.33" evidence="6"/>
<name>A0ABP5EIC3_9MICO</name>
<keyword evidence="3 6" id="KW-0378">Hydrolase</keyword>
<sequence length="143" mass="15096">MHRALGLARKAAAAGDVPVGALVVDADGRIVGEGFNLREVAHDPTAHAEVVALRKAGEALGRWRLDGCTLVVTLEPCAMCAGASVAARVDRIVFGAFDDKAGATGSVWDLARDRASLHRPEVYAGVLLEECTEVLSEFFAARR</sequence>
<keyword evidence="9" id="KW-1185">Reference proteome</keyword>
<evidence type="ECO:0000256" key="1">
    <source>
        <dbReference type="ARBA" id="ARBA00022694"/>
    </source>
</evidence>
<dbReference type="HAMAP" id="MF_00972">
    <property type="entry name" value="tRNA_aden_deaminase"/>
    <property type="match status" value="1"/>
</dbReference>
<dbReference type="PANTHER" id="PTHR11079">
    <property type="entry name" value="CYTOSINE DEAMINASE FAMILY MEMBER"/>
    <property type="match status" value="1"/>
</dbReference>
<evidence type="ECO:0000259" key="7">
    <source>
        <dbReference type="PROSITE" id="PS51747"/>
    </source>
</evidence>
<feature type="domain" description="CMP/dCMP-type deaminase" evidence="7">
    <location>
        <begin position="1"/>
        <end position="107"/>
    </location>
</feature>
<feature type="binding site" evidence="6">
    <location>
        <position position="47"/>
    </location>
    <ligand>
        <name>Zn(2+)</name>
        <dbReference type="ChEBI" id="CHEBI:29105"/>
        <note>catalytic</note>
    </ligand>
</feature>
<proteinExistence type="inferred from homology"/>
<dbReference type="PROSITE" id="PS51747">
    <property type="entry name" value="CYT_DCMP_DEAMINASES_2"/>
    <property type="match status" value="1"/>
</dbReference>
<evidence type="ECO:0000313" key="8">
    <source>
        <dbReference type="EMBL" id="GAA1999330.1"/>
    </source>
</evidence>
<dbReference type="NCBIfam" id="NF008113">
    <property type="entry name" value="PRK10860.1"/>
    <property type="match status" value="1"/>
</dbReference>
<evidence type="ECO:0000256" key="6">
    <source>
        <dbReference type="HAMAP-Rule" id="MF_00972"/>
    </source>
</evidence>
<organism evidence="8 9">
    <name type="scientific">Brevibacterium samyangense</name>
    <dbReference type="NCBI Taxonomy" id="366888"/>
    <lineage>
        <taxon>Bacteria</taxon>
        <taxon>Bacillati</taxon>
        <taxon>Actinomycetota</taxon>
        <taxon>Actinomycetes</taxon>
        <taxon>Micrococcales</taxon>
        <taxon>Brevibacteriaceae</taxon>
        <taxon>Brevibacterium</taxon>
    </lineage>
</organism>
<dbReference type="InterPro" id="IPR002125">
    <property type="entry name" value="CMP_dCMP_dom"/>
</dbReference>
<dbReference type="Pfam" id="PF00383">
    <property type="entry name" value="dCMP_cyt_deam_1"/>
    <property type="match status" value="1"/>
</dbReference>
<evidence type="ECO:0000256" key="2">
    <source>
        <dbReference type="ARBA" id="ARBA00022723"/>
    </source>
</evidence>